<name>A0AAJ6NES6_9PAST</name>
<sequence>MGNYEKSEWHQKQVLDTLPAGITTIRFRVNVIGDISNNAISFRDIILKGGEEE</sequence>
<protein>
    <submittedName>
        <fullName evidence="1">Uncharacterized protein</fullName>
    </submittedName>
</protein>
<dbReference type="AlphaFoldDB" id="A0AAJ6NES6"/>
<dbReference type="EMBL" id="JASAYT010000026">
    <property type="protein sequence ID" value="MDP8175460.1"/>
    <property type="molecule type" value="Genomic_DNA"/>
</dbReference>
<reference evidence="1" key="1">
    <citation type="journal article" date="2023" name="Front. Microbiol.">
        <title>Phylogeography and host specificity of Pasteurellaceae pathogenic to sea-farmed fish in the north-east Atlantic.</title>
        <authorList>
            <person name="Gulla S."/>
            <person name="Colquhoun D.J."/>
            <person name="Olsen A.B."/>
            <person name="Spilsberg B."/>
            <person name="Lagesen K."/>
            <person name="Aakesson C.P."/>
            <person name="Strom S."/>
            <person name="Manji F."/>
            <person name="Birkbeck T.H."/>
            <person name="Nilsen H.K."/>
        </authorList>
    </citation>
    <scope>NUCLEOTIDE SEQUENCE</scope>
    <source>
        <strain evidence="1">98B1</strain>
    </source>
</reference>
<comment type="caution">
    <text evidence="1">The sequence shown here is derived from an EMBL/GenBank/DDBJ whole genome shotgun (WGS) entry which is preliminary data.</text>
</comment>
<gene>
    <name evidence="1" type="ORF">QJU97_08320</name>
</gene>
<evidence type="ECO:0000313" key="1">
    <source>
        <dbReference type="EMBL" id="MDP8175460.1"/>
    </source>
</evidence>
<proteinExistence type="predicted"/>
<accession>A0AAJ6NES6</accession>
<organism evidence="1 2">
    <name type="scientific">Phocoenobacter skyensis</name>
    <dbReference type="NCBI Taxonomy" id="97481"/>
    <lineage>
        <taxon>Bacteria</taxon>
        <taxon>Pseudomonadati</taxon>
        <taxon>Pseudomonadota</taxon>
        <taxon>Gammaproteobacteria</taxon>
        <taxon>Pasteurellales</taxon>
        <taxon>Pasteurellaceae</taxon>
        <taxon>Phocoenobacter</taxon>
    </lineage>
</organism>
<evidence type="ECO:0000313" key="2">
    <source>
        <dbReference type="Proteomes" id="UP001231736"/>
    </source>
</evidence>
<dbReference type="Proteomes" id="UP001231736">
    <property type="component" value="Unassembled WGS sequence"/>
</dbReference>